<evidence type="ECO:0000313" key="11">
    <source>
        <dbReference type="EMBL" id="ACY17060.1"/>
    </source>
</evidence>
<dbReference type="OrthoDB" id="5488032at2"/>
<proteinExistence type="predicted"/>
<evidence type="ECO:0000256" key="8">
    <source>
        <dbReference type="PROSITE-ProRule" id="PRU10141"/>
    </source>
</evidence>
<evidence type="ECO:0000259" key="10">
    <source>
        <dbReference type="PROSITE" id="PS50011"/>
    </source>
</evidence>
<keyword evidence="5 11" id="KW-0418">Kinase</keyword>
<organism evidence="11 12">
    <name type="scientific">Haliangium ochraceum (strain DSM 14365 / JCM 11303 / SMP-2)</name>
    <dbReference type="NCBI Taxonomy" id="502025"/>
    <lineage>
        <taxon>Bacteria</taxon>
        <taxon>Pseudomonadati</taxon>
        <taxon>Myxococcota</taxon>
        <taxon>Polyangia</taxon>
        <taxon>Haliangiales</taxon>
        <taxon>Kofleriaceae</taxon>
        <taxon>Haliangium</taxon>
    </lineage>
</organism>
<dbReference type="Proteomes" id="UP000001880">
    <property type="component" value="Chromosome"/>
</dbReference>
<dbReference type="PROSITE" id="PS50293">
    <property type="entry name" value="TPR_REGION"/>
    <property type="match status" value="1"/>
</dbReference>
<dbReference type="Gene3D" id="1.10.510.10">
    <property type="entry name" value="Transferase(Phosphotransferase) domain 1"/>
    <property type="match status" value="1"/>
</dbReference>
<dbReference type="STRING" id="502025.Hoch_4569"/>
<dbReference type="GO" id="GO:0005524">
    <property type="term" value="F:ATP binding"/>
    <property type="evidence" value="ECO:0007669"/>
    <property type="project" value="UniProtKB-UniRule"/>
</dbReference>
<dbReference type="InterPro" id="IPR011990">
    <property type="entry name" value="TPR-like_helical_dom_sf"/>
</dbReference>
<dbReference type="FunFam" id="1.10.510.10:FF:000021">
    <property type="entry name" value="Serine/threonine protein kinase"/>
    <property type="match status" value="1"/>
</dbReference>
<evidence type="ECO:0000313" key="12">
    <source>
        <dbReference type="Proteomes" id="UP000001880"/>
    </source>
</evidence>
<dbReference type="HOGENOM" id="CLU_418433_0_0_7"/>
<dbReference type="SUPFAM" id="SSF48371">
    <property type="entry name" value="ARM repeat"/>
    <property type="match status" value="1"/>
</dbReference>
<keyword evidence="6 8" id="KW-0067">ATP-binding</keyword>
<dbReference type="GO" id="GO:0004674">
    <property type="term" value="F:protein serine/threonine kinase activity"/>
    <property type="evidence" value="ECO:0007669"/>
    <property type="project" value="UniProtKB-KW"/>
</dbReference>
<dbReference type="RefSeq" id="WP_012829658.1">
    <property type="nucleotide sequence ID" value="NC_013440.1"/>
</dbReference>
<dbReference type="InterPro" id="IPR017441">
    <property type="entry name" value="Protein_kinase_ATP_BS"/>
</dbReference>
<dbReference type="SUPFAM" id="SSF56112">
    <property type="entry name" value="Protein kinase-like (PK-like)"/>
    <property type="match status" value="1"/>
</dbReference>
<evidence type="ECO:0000256" key="5">
    <source>
        <dbReference type="ARBA" id="ARBA00022777"/>
    </source>
</evidence>
<dbReference type="SUPFAM" id="SSF48452">
    <property type="entry name" value="TPR-like"/>
    <property type="match status" value="1"/>
</dbReference>
<keyword evidence="7" id="KW-0802">TPR repeat</keyword>
<dbReference type="Pfam" id="PF00069">
    <property type="entry name" value="Pkinase"/>
    <property type="match status" value="1"/>
</dbReference>
<dbReference type="SMART" id="SM00028">
    <property type="entry name" value="TPR"/>
    <property type="match status" value="1"/>
</dbReference>
<dbReference type="KEGG" id="hoh:Hoch_4569"/>
<keyword evidence="3" id="KW-0808">Transferase</keyword>
<dbReference type="CDD" id="cd14014">
    <property type="entry name" value="STKc_PknB_like"/>
    <property type="match status" value="1"/>
</dbReference>
<evidence type="ECO:0000256" key="7">
    <source>
        <dbReference type="PROSITE-ProRule" id="PRU00339"/>
    </source>
</evidence>
<keyword evidence="4 8" id="KW-0547">Nucleotide-binding</keyword>
<dbReference type="InterPro" id="IPR000719">
    <property type="entry name" value="Prot_kinase_dom"/>
</dbReference>
<dbReference type="PANTHER" id="PTHR43289">
    <property type="entry name" value="MITOGEN-ACTIVATED PROTEIN KINASE KINASE KINASE 20-RELATED"/>
    <property type="match status" value="1"/>
</dbReference>
<evidence type="ECO:0000256" key="4">
    <source>
        <dbReference type="ARBA" id="ARBA00022741"/>
    </source>
</evidence>
<reference evidence="11 12" key="1">
    <citation type="journal article" date="2010" name="Stand. Genomic Sci.">
        <title>Complete genome sequence of Haliangium ochraceum type strain (SMP-2).</title>
        <authorList>
            <consortium name="US DOE Joint Genome Institute (JGI-PGF)"/>
            <person name="Ivanova N."/>
            <person name="Daum C."/>
            <person name="Lang E."/>
            <person name="Abt B."/>
            <person name="Kopitz M."/>
            <person name="Saunders E."/>
            <person name="Lapidus A."/>
            <person name="Lucas S."/>
            <person name="Glavina Del Rio T."/>
            <person name="Nolan M."/>
            <person name="Tice H."/>
            <person name="Copeland A."/>
            <person name="Cheng J.F."/>
            <person name="Chen F."/>
            <person name="Bruce D."/>
            <person name="Goodwin L."/>
            <person name="Pitluck S."/>
            <person name="Mavromatis K."/>
            <person name="Pati A."/>
            <person name="Mikhailova N."/>
            <person name="Chen A."/>
            <person name="Palaniappan K."/>
            <person name="Land M."/>
            <person name="Hauser L."/>
            <person name="Chang Y.J."/>
            <person name="Jeffries C.D."/>
            <person name="Detter J.C."/>
            <person name="Brettin T."/>
            <person name="Rohde M."/>
            <person name="Goker M."/>
            <person name="Bristow J."/>
            <person name="Markowitz V."/>
            <person name="Eisen J.A."/>
            <person name="Hugenholtz P."/>
            <person name="Kyrpides N.C."/>
            <person name="Klenk H.P."/>
        </authorList>
    </citation>
    <scope>NUCLEOTIDE SEQUENCE [LARGE SCALE GENOMIC DNA]</scope>
    <source>
        <strain evidence="12">DSM 14365 / CIP 107738 / JCM 11303 / AJ 13395 / SMP-2</strain>
    </source>
</reference>
<evidence type="ECO:0000256" key="2">
    <source>
        <dbReference type="ARBA" id="ARBA00022527"/>
    </source>
</evidence>
<feature type="region of interest" description="Disordered" evidence="9">
    <location>
        <begin position="338"/>
        <end position="384"/>
    </location>
</feature>
<dbReference type="InterPro" id="IPR019734">
    <property type="entry name" value="TPR_rpt"/>
</dbReference>
<evidence type="ECO:0000256" key="1">
    <source>
        <dbReference type="ARBA" id="ARBA00012513"/>
    </source>
</evidence>
<protein>
    <recommendedName>
        <fullName evidence="1">non-specific serine/threonine protein kinase</fullName>
        <ecNumber evidence="1">2.7.11.1</ecNumber>
    </recommendedName>
</protein>
<feature type="binding site" evidence="8">
    <location>
        <position position="82"/>
    </location>
    <ligand>
        <name>ATP</name>
        <dbReference type="ChEBI" id="CHEBI:30616"/>
    </ligand>
</feature>
<dbReference type="PROSITE" id="PS50005">
    <property type="entry name" value="TPR"/>
    <property type="match status" value="1"/>
</dbReference>
<evidence type="ECO:0000256" key="3">
    <source>
        <dbReference type="ARBA" id="ARBA00022679"/>
    </source>
</evidence>
<dbReference type="Gene3D" id="3.30.200.20">
    <property type="entry name" value="Phosphorylase Kinase, domain 1"/>
    <property type="match status" value="1"/>
</dbReference>
<accession>D0LQ23</accession>
<dbReference type="AlphaFoldDB" id="D0LQ23"/>
<feature type="domain" description="Protein kinase" evidence="10">
    <location>
        <begin position="53"/>
        <end position="327"/>
    </location>
</feature>
<gene>
    <name evidence="11" type="ordered locus">Hoch_4569</name>
</gene>
<dbReference type="EMBL" id="CP001804">
    <property type="protein sequence ID" value="ACY17060.1"/>
    <property type="molecule type" value="Genomic_DNA"/>
</dbReference>
<dbReference type="InterPro" id="IPR016024">
    <property type="entry name" value="ARM-type_fold"/>
</dbReference>
<dbReference type="PROSITE" id="PS50011">
    <property type="entry name" value="PROTEIN_KINASE_DOM"/>
    <property type="match status" value="1"/>
</dbReference>
<dbReference type="PROSITE" id="PS00108">
    <property type="entry name" value="PROTEIN_KINASE_ST"/>
    <property type="match status" value="1"/>
</dbReference>
<feature type="compositionally biased region" description="Pro residues" evidence="9">
    <location>
        <begin position="1"/>
        <end position="13"/>
    </location>
</feature>
<keyword evidence="2 11" id="KW-0723">Serine/threonine-protein kinase</keyword>
<name>D0LQ23_HALO1</name>
<keyword evidence="12" id="KW-1185">Reference proteome</keyword>
<sequence>MSATDPKPPPPQSAGPEEIELPPPKAAGGDGVPRAGAVEENTERAGEIIDGRYRILGVVGRGGMGTVYKAEHKAIGRVVALKLLHGSLAQVPEVIRRFEREAFAIGRIEHPNCVNVSDFGNLPDGSLFLVMEYLEGRALSDELSGKGRLPAKQSLHILRHVLRGLGHAHANDIVHRDVKPENVVIIDYDGDPNFAKILDFGIAKLVGNAAEAGGRDNLTQAGMAFGTPIYMSPEQALGQPIDGRADLYAASVMAYEMITGQPPFQSDDKMEVMTMHASKPAPPMSETAPDLDIPAILEGLIMRGLAKRPSERYADAAAFIAAVDETMATLWPPSDARPMSPPQGTGNFATPVYQSPHSSQAAPYAPPPPGMSSSGLNRPLTANPNPTMATPLPVLFRRWRPLALGAGLVLLLGLVVTVLSSGSDGDAAQSDAGVESASAGMPLAEHAATLLAKGAPQEAIEYLGHQDGGVIEDADALLQLGHAHAALRDNAEAVDAYRRALERDPALASDTKLRTNLRLMVDDRGSVAAVEAARLMIDPLGEEDLAEPLLNWASSDKSLQVRHSAVKAAEELGLGERIDRTQTLLMDLWQEKSCERRRGVIGKLRALGDPRAIDELRKVRGRPKNGCLRRDATEAMEYLTRLRNEAAQAADAGSD</sequence>
<evidence type="ECO:0000256" key="9">
    <source>
        <dbReference type="SAM" id="MobiDB-lite"/>
    </source>
</evidence>
<dbReference type="EC" id="2.7.11.1" evidence="1"/>
<evidence type="ECO:0000256" key="6">
    <source>
        <dbReference type="ARBA" id="ARBA00022840"/>
    </source>
</evidence>
<dbReference type="PANTHER" id="PTHR43289:SF6">
    <property type="entry name" value="SERINE_THREONINE-PROTEIN KINASE NEKL-3"/>
    <property type="match status" value="1"/>
</dbReference>
<dbReference type="eggNOG" id="COG1413">
    <property type="taxonomic scope" value="Bacteria"/>
</dbReference>
<dbReference type="Gene3D" id="1.25.40.10">
    <property type="entry name" value="Tetratricopeptide repeat domain"/>
    <property type="match status" value="1"/>
</dbReference>
<dbReference type="SMART" id="SM00220">
    <property type="entry name" value="S_TKc"/>
    <property type="match status" value="1"/>
</dbReference>
<feature type="repeat" description="TPR" evidence="7">
    <location>
        <begin position="474"/>
        <end position="507"/>
    </location>
</feature>
<dbReference type="PROSITE" id="PS00107">
    <property type="entry name" value="PROTEIN_KINASE_ATP"/>
    <property type="match status" value="1"/>
</dbReference>
<dbReference type="InterPro" id="IPR011009">
    <property type="entry name" value="Kinase-like_dom_sf"/>
</dbReference>
<dbReference type="InterPro" id="IPR008271">
    <property type="entry name" value="Ser/Thr_kinase_AS"/>
</dbReference>
<dbReference type="eggNOG" id="COG0515">
    <property type="taxonomic scope" value="Bacteria"/>
</dbReference>
<feature type="region of interest" description="Disordered" evidence="9">
    <location>
        <begin position="1"/>
        <end position="35"/>
    </location>
</feature>